<sequence length="67" mass="7552">MKVAVTYTRTADNRPLVVLDGGPFNGVELTLERLHMLVRQLDDAAFIAERRPVNGRHFIPATTEFTI</sequence>
<evidence type="ECO:0000313" key="4">
    <source>
        <dbReference type="Proteomes" id="UP001446337"/>
    </source>
</evidence>
<dbReference type="RefSeq" id="WP_174715688.1">
    <property type="nucleotide sequence ID" value="NZ_CADIKP010000028.1"/>
</dbReference>
<gene>
    <name evidence="2" type="ORF">AAIK43_15655</name>
    <name evidence="1" type="ORF">FOC81_02820</name>
</gene>
<organism evidence="1 3">
    <name type="scientific">Achromobacter denitrificans</name>
    <name type="common">Alcaligenes denitrificans</name>
    <dbReference type="NCBI Taxonomy" id="32002"/>
    <lineage>
        <taxon>Bacteria</taxon>
        <taxon>Pseudomonadati</taxon>
        <taxon>Pseudomonadota</taxon>
        <taxon>Betaproteobacteria</taxon>
        <taxon>Burkholderiales</taxon>
        <taxon>Alcaligenaceae</taxon>
        <taxon>Achromobacter</taxon>
    </lineage>
</organism>
<protein>
    <submittedName>
        <fullName evidence="1">Uncharacterized protein</fullName>
    </submittedName>
</protein>
<keyword evidence="4" id="KW-1185">Reference proteome</keyword>
<dbReference type="EMBL" id="CP154792">
    <property type="protein sequence ID" value="XAN19433.1"/>
    <property type="molecule type" value="Genomic_DNA"/>
</dbReference>
<accession>A0A6J5I550</accession>
<reference evidence="2 4" key="2">
    <citation type="submission" date="2024-05" db="EMBL/GenBank/DDBJ databases">
        <title>Achromobacter denitrificans. BP1, complete genome.</title>
        <authorList>
            <person name="Zhang B."/>
        </authorList>
    </citation>
    <scope>NUCLEOTIDE SEQUENCE [LARGE SCALE GENOMIC DNA]</scope>
    <source>
        <strain evidence="2 4">BP1</strain>
    </source>
</reference>
<name>A0A6J5I550_ACHDE</name>
<dbReference type="Proteomes" id="UP000509782">
    <property type="component" value="Chromosome"/>
</dbReference>
<evidence type="ECO:0000313" key="2">
    <source>
        <dbReference type="EMBL" id="XAN19433.1"/>
    </source>
</evidence>
<evidence type="ECO:0000313" key="1">
    <source>
        <dbReference type="EMBL" id="QKQ45693.1"/>
    </source>
</evidence>
<proteinExistence type="predicted"/>
<dbReference type="EMBL" id="CP054569">
    <property type="protein sequence ID" value="QKQ45693.1"/>
    <property type="molecule type" value="Genomic_DNA"/>
</dbReference>
<dbReference type="Proteomes" id="UP001446337">
    <property type="component" value="Chromosome"/>
</dbReference>
<reference evidence="1 3" key="1">
    <citation type="submission" date="2020-05" db="EMBL/GenBank/DDBJ databases">
        <title>FDA dAtabase for Regulatory Grade micrObial Sequences (FDA-ARGOS): Supporting development and validation of Infectious Disease Dx tests.</title>
        <authorList>
            <person name="Sproer C."/>
            <person name="Gronow S."/>
            <person name="Severitt S."/>
            <person name="Schroder I."/>
            <person name="Tallon L."/>
            <person name="Sadzewicz L."/>
            <person name="Zhao X."/>
            <person name="Vavikolanu K."/>
            <person name="Mehta A."/>
            <person name="Aluvathingal J."/>
            <person name="Nadendla S."/>
            <person name="Myers T."/>
            <person name="Yan Y."/>
            <person name="Sichtig H."/>
        </authorList>
    </citation>
    <scope>NUCLEOTIDE SEQUENCE [LARGE SCALE GENOMIC DNA]</scope>
    <source>
        <strain evidence="1 3">FDAARGOS_787</strain>
    </source>
</reference>
<dbReference type="AlphaFoldDB" id="A0A6J5I550"/>
<evidence type="ECO:0000313" key="3">
    <source>
        <dbReference type="Proteomes" id="UP000509782"/>
    </source>
</evidence>